<dbReference type="SUPFAM" id="SSF159664">
    <property type="entry name" value="CobE/GbiG C-terminal domain-like"/>
    <property type="match status" value="1"/>
</dbReference>
<evidence type="ECO:0000256" key="5">
    <source>
        <dbReference type="ARBA" id="ARBA00022691"/>
    </source>
</evidence>
<dbReference type="InterPro" id="IPR038029">
    <property type="entry name" value="GbiG_N_sf"/>
</dbReference>
<keyword evidence="11" id="KW-1185">Reference proteome</keyword>
<evidence type="ECO:0000259" key="7">
    <source>
        <dbReference type="Pfam" id="PF01890"/>
    </source>
</evidence>
<feature type="domain" description="Cobalamin biosynthesis central region" evidence="9">
    <location>
        <begin position="142"/>
        <end position="235"/>
    </location>
</feature>
<organism evidence="11">
    <name type="scientific">Atelocyanobacterium thalassa (isolate ALOHA)</name>
    <dbReference type="NCBI Taxonomy" id="1453429"/>
    <lineage>
        <taxon>Bacteria</taxon>
        <taxon>Bacillati</taxon>
        <taxon>Cyanobacteriota</taxon>
        <taxon>Cyanophyceae</taxon>
        <taxon>Oscillatoriophycideae</taxon>
        <taxon>Chroococcales</taxon>
        <taxon>Aphanothecaceae</taxon>
        <taxon>Candidatus Atelocyanobacterium</taxon>
        <taxon>Candidatus Atelocyanobacterium thalassae</taxon>
    </lineage>
</organism>
<dbReference type="KEGG" id="cyu:UCYN_04760"/>
<dbReference type="Gene3D" id="3.40.50.11220">
    <property type="match status" value="1"/>
</dbReference>
<name>D3EP06_ATETH</name>
<evidence type="ECO:0000259" key="6">
    <source>
        <dbReference type="Pfam" id="PF00590"/>
    </source>
</evidence>
<protein>
    <submittedName>
        <fullName evidence="10">Precorrin-3 methyltransferase</fullName>
    </submittedName>
</protein>
<dbReference type="InterPro" id="IPR021745">
    <property type="entry name" value="CbiG_mid"/>
</dbReference>
<dbReference type="InterPro" id="IPR006363">
    <property type="entry name" value="Cbl_synth_CobJ/CibH_dom"/>
</dbReference>
<dbReference type="NCBIfam" id="TIGR01466">
    <property type="entry name" value="cobJ_cbiH"/>
    <property type="match status" value="1"/>
</dbReference>
<dbReference type="SUPFAM" id="SSF159672">
    <property type="entry name" value="CbiG N-terminal domain-like"/>
    <property type="match status" value="1"/>
</dbReference>
<dbReference type="CDD" id="cd11646">
    <property type="entry name" value="Precorrin_3B_C17_MT"/>
    <property type="match status" value="1"/>
</dbReference>
<proteinExistence type="predicted"/>
<dbReference type="SUPFAM" id="SSF53790">
    <property type="entry name" value="Tetrapyrrole methylase"/>
    <property type="match status" value="1"/>
</dbReference>
<keyword evidence="5" id="KW-0949">S-adenosyl-L-methionine</keyword>
<sequence length="625" mass="69199">MYSSNIIYPVALIGTTTQACNLLYPLCEDLKGILYMPEQLSLIDERTCHYKDPLKDHLTDIFPKNRALIFCLSAGAVIRLITPLLRNKAYDPSIIVVDPKGRFVISLCGGHQGRANKLTQLIASYLNAEPVITGVSNTLDLPGIDILGLPFGWRKGPGKWKDISYAIACQKTVQIIQEGGSSFWKKNFLNSDNFNFYSSNTIKAHTSASAASIIISPKKYHLDQKSNISTIQWHPRVLWVGVGCTRGASYKLISDAISKVFNRYNLALESIAGIASVDLKKDEVGIVKYCQLKQLPLFTYPVKTLNKVNVPNPSAIVKQELGTASVAEASAIYSSNYFFDNKTVLLVSKEIIKFNNHAVTIAIAQSDIEYTGRQGKLYLVGIGPGSLEQITPAAKKAITEADAIVGYSLYLELIKTLLHPGQIIEDLPITEEEQRAEKAIKLAQWGLNVVVISSGDCGIYAMGGLVLEKLENTHKKDNIIDIKIFPGITALQAAAARVGTPLMHDFCAISLSDLLTPWNVIKKRLEAAAQGDFVTAIYNPKSKTRIHQIIAAQTIFLKYRNPHTPVALVRCAYRKNETIILTTLDEMLEYYIDMLTTVLIGSDSTFFYKDLIITPRGYHHSKIQK</sequence>
<dbReference type="UniPathway" id="UPA00148"/>
<dbReference type="Gene3D" id="3.40.1010.10">
    <property type="entry name" value="Cobalt-precorrin-4 Transmethylase, Domain 1"/>
    <property type="match status" value="1"/>
</dbReference>
<dbReference type="InterPro" id="IPR035996">
    <property type="entry name" value="4pyrrol_Methylase_sf"/>
</dbReference>
<dbReference type="InterPro" id="IPR021744">
    <property type="entry name" value="CbiG_N"/>
</dbReference>
<dbReference type="Pfam" id="PF01890">
    <property type="entry name" value="CbiG_C"/>
    <property type="match status" value="1"/>
</dbReference>
<dbReference type="OrthoDB" id="9772960at2"/>
<evidence type="ECO:0000256" key="3">
    <source>
        <dbReference type="ARBA" id="ARBA00022603"/>
    </source>
</evidence>
<keyword evidence="3 10" id="KW-0489">Methyltransferase</keyword>
<dbReference type="RefSeq" id="WP_012953871.1">
    <property type="nucleotide sequence ID" value="NC_013771.1"/>
</dbReference>
<dbReference type="GO" id="GO:0032259">
    <property type="term" value="P:methylation"/>
    <property type="evidence" value="ECO:0007669"/>
    <property type="project" value="UniProtKB-KW"/>
</dbReference>
<evidence type="ECO:0000256" key="1">
    <source>
        <dbReference type="ARBA" id="ARBA00004953"/>
    </source>
</evidence>
<dbReference type="InterPro" id="IPR002750">
    <property type="entry name" value="CobE/GbiG_C"/>
</dbReference>
<dbReference type="HOGENOM" id="CLU_009721_2_1_3"/>
<dbReference type="Pfam" id="PF11760">
    <property type="entry name" value="CbiG_N"/>
    <property type="match status" value="1"/>
</dbReference>
<gene>
    <name evidence="10" type="ordered locus">UCYN_04760</name>
</gene>
<dbReference type="InterPro" id="IPR014776">
    <property type="entry name" value="4pyrrole_Mease_sub2"/>
</dbReference>
<dbReference type="Pfam" id="PF11761">
    <property type="entry name" value="CbiG_mid"/>
    <property type="match status" value="1"/>
</dbReference>
<evidence type="ECO:0000313" key="10">
    <source>
        <dbReference type="EMBL" id="ADB95206.1"/>
    </source>
</evidence>
<dbReference type="InterPro" id="IPR014777">
    <property type="entry name" value="4pyrrole_Mease_sub1"/>
</dbReference>
<dbReference type="GO" id="GO:0008168">
    <property type="term" value="F:methyltransferase activity"/>
    <property type="evidence" value="ECO:0007669"/>
    <property type="project" value="UniProtKB-KW"/>
</dbReference>
<accession>D3EP06</accession>
<dbReference type="AlphaFoldDB" id="D3EP06"/>
<dbReference type="PANTHER" id="PTHR47036">
    <property type="entry name" value="COBALT-FACTOR III C(17)-METHYLTRANSFERASE-RELATED"/>
    <property type="match status" value="1"/>
</dbReference>
<evidence type="ECO:0000256" key="4">
    <source>
        <dbReference type="ARBA" id="ARBA00022679"/>
    </source>
</evidence>
<comment type="pathway">
    <text evidence="1">Cofactor biosynthesis; adenosylcobalamin biosynthesis.</text>
</comment>
<feature type="domain" description="Tetrapyrrole methylase" evidence="6">
    <location>
        <begin position="376"/>
        <end position="587"/>
    </location>
</feature>
<dbReference type="Gene3D" id="3.30.420.180">
    <property type="entry name" value="CobE/GbiG C-terminal domain"/>
    <property type="match status" value="1"/>
</dbReference>
<dbReference type="EMBL" id="CP001842">
    <property type="protein sequence ID" value="ADB95206.1"/>
    <property type="molecule type" value="Genomic_DNA"/>
</dbReference>
<feature type="domain" description="Cobalamin synthesis G N-terminal" evidence="8">
    <location>
        <begin position="57"/>
        <end position="136"/>
    </location>
</feature>
<dbReference type="PATRIC" id="fig|713887.8.peg.438"/>
<dbReference type="Proteomes" id="UP000001405">
    <property type="component" value="Chromosome"/>
</dbReference>
<dbReference type="InterPro" id="IPR051810">
    <property type="entry name" value="Precorrin_MeTrfase"/>
</dbReference>
<evidence type="ECO:0000256" key="2">
    <source>
        <dbReference type="ARBA" id="ARBA00022573"/>
    </source>
</evidence>
<evidence type="ECO:0000259" key="9">
    <source>
        <dbReference type="Pfam" id="PF11761"/>
    </source>
</evidence>
<dbReference type="GO" id="GO:0009236">
    <property type="term" value="P:cobalamin biosynthetic process"/>
    <property type="evidence" value="ECO:0007669"/>
    <property type="project" value="UniProtKB-UniPathway"/>
</dbReference>
<dbReference type="InterPro" id="IPR036518">
    <property type="entry name" value="CobE/GbiG_C_sf"/>
</dbReference>
<dbReference type="Pfam" id="PF00590">
    <property type="entry name" value="TP_methylase"/>
    <property type="match status" value="1"/>
</dbReference>
<evidence type="ECO:0000313" key="11">
    <source>
        <dbReference type="Proteomes" id="UP000001405"/>
    </source>
</evidence>
<feature type="domain" description="CobE/GbiG C-terminal" evidence="7">
    <location>
        <begin position="238"/>
        <end position="364"/>
    </location>
</feature>
<dbReference type="PANTHER" id="PTHR47036:SF1">
    <property type="entry name" value="COBALT-FACTOR III C(17)-METHYLTRANSFERASE-RELATED"/>
    <property type="match status" value="1"/>
</dbReference>
<dbReference type="STRING" id="1453429.UCYN_04760"/>
<keyword evidence="2" id="KW-0169">Cobalamin biosynthesis</keyword>
<evidence type="ECO:0000259" key="8">
    <source>
        <dbReference type="Pfam" id="PF11760"/>
    </source>
</evidence>
<keyword evidence="4 10" id="KW-0808">Transferase</keyword>
<dbReference type="Gene3D" id="3.30.950.10">
    <property type="entry name" value="Methyltransferase, Cobalt-precorrin-4 Transmethylase, Domain 2"/>
    <property type="match status" value="1"/>
</dbReference>
<reference evidence="10 11" key="1">
    <citation type="journal article" date="2010" name="Nature">
        <title>Metabolic streamlining in an open-ocean nitrogen-fixing cyanobacterium.</title>
        <authorList>
            <person name="Tripp H.J."/>
            <person name="Bench S.R."/>
            <person name="Turk K.A."/>
            <person name="Foster R.A."/>
            <person name="Desany B.A."/>
            <person name="Niazi F."/>
            <person name="Affourtit J.P."/>
            <person name="Zehr J.P."/>
        </authorList>
    </citation>
    <scope>NUCLEOTIDE SEQUENCE [LARGE SCALE GENOMIC DNA]</scope>
    <source>
        <strain evidence="11">ALOHA</strain>
    </source>
</reference>
<dbReference type="InterPro" id="IPR000878">
    <property type="entry name" value="4pyrrol_Mease"/>
</dbReference>